<feature type="region of interest" description="Disordered" evidence="2">
    <location>
        <begin position="154"/>
        <end position="183"/>
    </location>
</feature>
<name>A0A6J4TBC4_9ACTN</name>
<dbReference type="SUPFAM" id="SSF117916">
    <property type="entry name" value="Fe-S cluster assembly (FSCA) domain-like"/>
    <property type="match status" value="1"/>
</dbReference>
<evidence type="ECO:0000256" key="2">
    <source>
        <dbReference type="SAM" id="MobiDB-lite"/>
    </source>
</evidence>
<proteinExistence type="predicted"/>
<evidence type="ECO:0000313" key="4">
    <source>
        <dbReference type="EMBL" id="CAA9517888.1"/>
    </source>
</evidence>
<organism evidence="4">
    <name type="scientific">uncultured Solirubrobacteraceae bacterium</name>
    <dbReference type="NCBI Taxonomy" id="1162706"/>
    <lineage>
        <taxon>Bacteria</taxon>
        <taxon>Bacillati</taxon>
        <taxon>Actinomycetota</taxon>
        <taxon>Thermoleophilia</taxon>
        <taxon>Solirubrobacterales</taxon>
        <taxon>Solirubrobacteraceae</taxon>
        <taxon>environmental samples</taxon>
    </lineage>
</organism>
<dbReference type="AlphaFoldDB" id="A0A6J4TBC4"/>
<dbReference type="Pfam" id="PF01106">
    <property type="entry name" value="NifU"/>
    <property type="match status" value="1"/>
</dbReference>
<dbReference type="GO" id="GO:0051536">
    <property type="term" value="F:iron-sulfur cluster binding"/>
    <property type="evidence" value="ECO:0007669"/>
    <property type="project" value="InterPro"/>
</dbReference>
<dbReference type="GO" id="GO:0005506">
    <property type="term" value="F:iron ion binding"/>
    <property type="evidence" value="ECO:0007669"/>
    <property type="project" value="InterPro"/>
</dbReference>
<evidence type="ECO:0000259" key="3">
    <source>
        <dbReference type="Pfam" id="PF01106"/>
    </source>
</evidence>
<protein>
    <recommendedName>
        <fullName evidence="3">NIF system FeS cluster assembly NifU C-terminal domain-containing protein</fullName>
    </recommendedName>
</protein>
<dbReference type="InterPro" id="IPR001075">
    <property type="entry name" value="NIF_FeS_clus_asmbl_NifU_C"/>
</dbReference>
<dbReference type="EMBL" id="CADCVO010000512">
    <property type="protein sequence ID" value="CAA9517888.1"/>
    <property type="molecule type" value="Genomic_DNA"/>
</dbReference>
<reference evidence="4" key="1">
    <citation type="submission" date="2020-02" db="EMBL/GenBank/DDBJ databases">
        <authorList>
            <person name="Meier V. D."/>
        </authorList>
    </citation>
    <scope>NUCLEOTIDE SEQUENCE</scope>
    <source>
        <strain evidence="4">AVDCRST_MAG13</strain>
    </source>
</reference>
<dbReference type="Gene3D" id="3.30.300.130">
    <property type="entry name" value="Fe-S cluster assembly (FSCA)"/>
    <property type="match status" value="1"/>
</dbReference>
<evidence type="ECO:0000256" key="1">
    <source>
        <dbReference type="ARBA" id="ARBA00049958"/>
    </source>
</evidence>
<sequence>MSAFDDLLDDLERRLAEVQELDPAARASVFSMLDGVDALHRHALERLGALLGPEGRERLRAGDPAVAWLFEAYAVGVDERAAAEAALEAVRPYLHSHGGDVAVVDAHGGVVRVRLSGACSGCTASTVTLRRGVEEALREGLPGFAAMEVEEDLAPAHPPPGPTLLQIESYVPPAGGSGPPRVP</sequence>
<accession>A0A6J4TBC4</accession>
<dbReference type="GO" id="GO:0016226">
    <property type="term" value="P:iron-sulfur cluster assembly"/>
    <property type="evidence" value="ECO:0007669"/>
    <property type="project" value="InterPro"/>
</dbReference>
<feature type="domain" description="NIF system FeS cluster assembly NifU C-terminal" evidence="3">
    <location>
        <begin position="84"/>
        <end position="144"/>
    </location>
</feature>
<dbReference type="PANTHER" id="PTHR11178">
    <property type="entry name" value="IRON-SULFUR CLUSTER SCAFFOLD PROTEIN NFU-RELATED"/>
    <property type="match status" value="1"/>
</dbReference>
<comment type="function">
    <text evidence="1">May be involved in the formation or repair of [Fe-S] clusters present in iron-sulfur proteins.</text>
</comment>
<dbReference type="InterPro" id="IPR034904">
    <property type="entry name" value="FSCA_dom_sf"/>
</dbReference>
<gene>
    <name evidence="4" type="ORF">AVDCRST_MAG13-3193</name>
</gene>